<feature type="chain" id="PRO_5032842195" evidence="4">
    <location>
        <begin position="19"/>
        <end position="695"/>
    </location>
</feature>
<dbReference type="Gene3D" id="2.120.10.30">
    <property type="entry name" value="TolB, C-terminal domain"/>
    <property type="match status" value="2"/>
</dbReference>
<dbReference type="InterPro" id="IPR029058">
    <property type="entry name" value="AB_hydrolase_fold"/>
</dbReference>
<dbReference type="PANTHER" id="PTHR42776">
    <property type="entry name" value="SERINE PEPTIDASE S9 FAMILY MEMBER"/>
    <property type="match status" value="1"/>
</dbReference>
<evidence type="ECO:0000313" key="6">
    <source>
        <dbReference type="EMBL" id="MBA2935996.1"/>
    </source>
</evidence>
<feature type="domain" description="Peptidase S9 prolyl oligopeptidase catalytic" evidence="5">
    <location>
        <begin position="489"/>
        <end position="694"/>
    </location>
</feature>
<keyword evidence="2" id="KW-0645">Protease</keyword>
<dbReference type="Pfam" id="PF26549">
    <property type="entry name" value="Tricorn_N"/>
    <property type="match status" value="1"/>
</dbReference>
<feature type="signal peptide" evidence="4">
    <location>
        <begin position="1"/>
        <end position="18"/>
    </location>
</feature>
<evidence type="ECO:0000256" key="2">
    <source>
        <dbReference type="ARBA" id="ARBA00022825"/>
    </source>
</evidence>
<evidence type="ECO:0000313" key="7">
    <source>
        <dbReference type="Proteomes" id="UP000570166"/>
    </source>
</evidence>
<dbReference type="RefSeq" id="WP_160363897.1">
    <property type="nucleotide sequence ID" value="NZ_JACEIB010000027.1"/>
</dbReference>
<name>A0A838LCZ1_9SPHN</name>
<sequence>MRGLAAILLASAALPAHATHPFGPDDLARMAAVSDPQVDPKGEWVAYSVETTDVEADKRFTHLWMTSWDGARTVQLTGRKAESESSPRFSPDGHWIAFISGRGDEHDDDQLWLMDRAGGEGRKLPGIEGSVEDIAWSPDAKTIALIVKDPDPNEKANAAAEAGTAAAPAAGTPQKPEAKPAAVASVKKDGKPPKPIVIDRFQFKEDITGYLGRQRHRLWLYDLATQTMRRATTGDYDEYLPAWSPDGRSIAFSSKRLPDPDRSYDFNLFTVSVGGAPAEPHQLTTYAGADNDPEWGSHPAWSPDGRSIAYLQGGPVELFSYGVRHLAVIPAAGGTPHVVTAALDRNVNDPVWSADSRSLRFSVEDDETSRIAEVSAAGGPVKPVVGGFRLIHAPGGGPKGRMAVLLSTPSSPDEVYALEGTSLRELSHANDGWLREVALGTVTRTVLRSRDGTEVHGFLILPPGVSSASKLPTILVNHGGPQSQFDAGFEERWQLFAGHGYIVVATNPRGSTGRGQDYAKALYADWGGPAVPDALSAVDDAVAKGIADPNRLGVAGWSYGAMLTNYVIASDTRFKAAASGAGISNILAGYGTDQYIRDYEMEMGKPWEHMDVWLRNSYPFYHNDRIVTPTLFMAGDKDFNVPLLNSEQMYQALKSRGIDTQLIIYPGEYHGFTRPSFLKDRAERWLAWFDRYLKS</sequence>
<dbReference type="PANTHER" id="PTHR42776:SF27">
    <property type="entry name" value="DIPEPTIDYL PEPTIDASE FAMILY MEMBER 6"/>
    <property type="match status" value="1"/>
</dbReference>
<evidence type="ECO:0000256" key="3">
    <source>
        <dbReference type="SAM" id="MobiDB-lite"/>
    </source>
</evidence>
<keyword evidence="4" id="KW-0732">Signal</keyword>
<dbReference type="EMBL" id="JACEIB010000027">
    <property type="protein sequence ID" value="MBA2935996.1"/>
    <property type="molecule type" value="Genomic_DNA"/>
</dbReference>
<dbReference type="InterPro" id="IPR011659">
    <property type="entry name" value="WD40"/>
</dbReference>
<feature type="compositionally biased region" description="Low complexity" evidence="3">
    <location>
        <begin position="155"/>
        <end position="175"/>
    </location>
</feature>
<feature type="region of interest" description="Disordered" evidence="3">
    <location>
        <begin position="154"/>
        <end position="189"/>
    </location>
</feature>
<organism evidence="6 7">
    <name type="scientific">Sphingomonas chungangi</name>
    <dbReference type="NCBI Taxonomy" id="2683589"/>
    <lineage>
        <taxon>Bacteria</taxon>
        <taxon>Pseudomonadati</taxon>
        <taxon>Pseudomonadota</taxon>
        <taxon>Alphaproteobacteria</taxon>
        <taxon>Sphingomonadales</taxon>
        <taxon>Sphingomonadaceae</taxon>
        <taxon>Sphingomonas</taxon>
    </lineage>
</organism>
<keyword evidence="1" id="KW-0378">Hydrolase</keyword>
<reference evidence="6 7" key="1">
    <citation type="submission" date="2020-07" db="EMBL/GenBank/DDBJ databases">
        <authorList>
            <person name="Sun Q."/>
        </authorList>
    </citation>
    <scope>NUCLEOTIDE SEQUENCE [LARGE SCALE GENOMIC DNA]</scope>
    <source>
        <strain evidence="6 7">CGMCC 1.13654</strain>
    </source>
</reference>
<dbReference type="InterPro" id="IPR011042">
    <property type="entry name" value="6-blade_b-propeller_TolB-like"/>
</dbReference>
<keyword evidence="7" id="KW-1185">Reference proteome</keyword>
<dbReference type="GO" id="GO:0006508">
    <property type="term" value="P:proteolysis"/>
    <property type="evidence" value="ECO:0007669"/>
    <property type="project" value="InterPro"/>
</dbReference>
<dbReference type="SUPFAM" id="SSF53474">
    <property type="entry name" value="alpha/beta-Hydrolases"/>
    <property type="match status" value="1"/>
</dbReference>
<dbReference type="Pfam" id="PF07676">
    <property type="entry name" value="PD40"/>
    <property type="match status" value="1"/>
</dbReference>
<dbReference type="GO" id="GO:0004252">
    <property type="term" value="F:serine-type endopeptidase activity"/>
    <property type="evidence" value="ECO:0007669"/>
    <property type="project" value="TreeGrafter"/>
</dbReference>
<dbReference type="Gene3D" id="3.40.50.1820">
    <property type="entry name" value="alpha/beta hydrolase"/>
    <property type="match status" value="1"/>
</dbReference>
<dbReference type="Pfam" id="PF00326">
    <property type="entry name" value="Peptidase_S9"/>
    <property type="match status" value="1"/>
</dbReference>
<evidence type="ECO:0000256" key="4">
    <source>
        <dbReference type="SAM" id="SignalP"/>
    </source>
</evidence>
<gene>
    <name evidence="6" type="ORF">HZF05_18095</name>
</gene>
<accession>A0A838LCZ1</accession>
<dbReference type="AlphaFoldDB" id="A0A838LCZ1"/>
<keyword evidence="2" id="KW-0720">Serine protease</keyword>
<comment type="caution">
    <text evidence="6">The sequence shown here is derived from an EMBL/GenBank/DDBJ whole genome shotgun (WGS) entry which is preliminary data.</text>
</comment>
<protein>
    <submittedName>
        <fullName evidence="6">S9 family peptidase</fullName>
    </submittedName>
</protein>
<evidence type="ECO:0000256" key="1">
    <source>
        <dbReference type="ARBA" id="ARBA00022801"/>
    </source>
</evidence>
<dbReference type="InterPro" id="IPR001375">
    <property type="entry name" value="Peptidase_S9_cat"/>
</dbReference>
<dbReference type="Proteomes" id="UP000570166">
    <property type="component" value="Unassembled WGS sequence"/>
</dbReference>
<proteinExistence type="predicted"/>
<dbReference type="SUPFAM" id="SSF82171">
    <property type="entry name" value="DPP6 N-terminal domain-like"/>
    <property type="match status" value="1"/>
</dbReference>
<evidence type="ECO:0000259" key="5">
    <source>
        <dbReference type="Pfam" id="PF00326"/>
    </source>
</evidence>